<organism evidence="1 2">
    <name type="scientific">Gigaspora margarita</name>
    <dbReference type="NCBI Taxonomy" id="4874"/>
    <lineage>
        <taxon>Eukaryota</taxon>
        <taxon>Fungi</taxon>
        <taxon>Fungi incertae sedis</taxon>
        <taxon>Mucoromycota</taxon>
        <taxon>Glomeromycotina</taxon>
        <taxon>Glomeromycetes</taxon>
        <taxon>Diversisporales</taxon>
        <taxon>Gigasporaceae</taxon>
        <taxon>Gigaspora</taxon>
    </lineage>
</organism>
<dbReference type="EMBL" id="CAJVQB010058161">
    <property type="protein sequence ID" value="CAG8838470.1"/>
    <property type="molecule type" value="Genomic_DNA"/>
</dbReference>
<comment type="caution">
    <text evidence="1">The sequence shown here is derived from an EMBL/GenBank/DDBJ whole genome shotgun (WGS) entry which is preliminary data.</text>
</comment>
<protein>
    <submittedName>
        <fullName evidence="1">34266_t:CDS:1</fullName>
    </submittedName>
</protein>
<reference evidence="1 2" key="1">
    <citation type="submission" date="2021-06" db="EMBL/GenBank/DDBJ databases">
        <authorList>
            <person name="Kallberg Y."/>
            <person name="Tangrot J."/>
            <person name="Rosling A."/>
        </authorList>
    </citation>
    <scope>NUCLEOTIDE SEQUENCE [LARGE SCALE GENOMIC DNA]</scope>
    <source>
        <strain evidence="1 2">120-4 pot B 10/14</strain>
    </source>
</reference>
<evidence type="ECO:0000313" key="2">
    <source>
        <dbReference type="Proteomes" id="UP000789901"/>
    </source>
</evidence>
<feature type="non-terminal residue" evidence="1">
    <location>
        <position position="1"/>
    </location>
</feature>
<dbReference type="Proteomes" id="UP000789901">
    <property type="component" value="Unassembled WGS sequence"/>
</dbReference>
<sequence length="71" mass="8399">FNLSNAVILDILQLFENRLNSIRERVFVPSFQFVKNEEHDEFYKIVAEAIKSERNTKVEVLNFLEKIIGNK</sequence>
<name>A0ABN7WR88_GIGMA</name>
<feature type="non-terminal residue" evidence="1">
    <location>
        <position position="71"/>
    </location>
</feature>
<accession>A0ABN7WR88</accession>
<proteinExistence type="predicted"/>
<gene>
    <name evidence="1" type="ORF">GMARGA_LOCUS33996</name>
</gene>
<keyword evidence="2" id="KW-1185">Reference proteome</keyword>
<evidence type="ECO:0000313" key="1">
    <source>
        <dbReference type="EMBL" id="CAG8838470.1"/>
    </source>
</evidence>